<sequence length="231" mass="26848">MKEIWRRDGALAVADETVAHLRWRLERSAAYGAVKTRELELRNRYVDADPLELTWVDPAEIEYVVGELVPDETDDSHFERPNVPAQGRDGIGAVRGGEWDRPTVPFTDLSEYRLFEERFLEGVPWTETEFVDRHRRSADSNWCERKLVHKLERFDDLYETIATAGYSSQRELGGHPLNEIIVYLGRNGELRWHENGRHRLAIAKLLDLESVPVLITVRHRKLLFPGEQPPR</sequence>
<evidence type="ECO:0000313" key="2">
    <source>
        <dbReference type="EMBL" id="ELY53471.1"/>
    </source>
</evidence>
<evidence type="ECO:0000256" key="1">
    <source>
        <dbReference type="SAM" id="MobiDB-lite"/>
    </source>
</evidence>
<comment type="caution">
    <text evidence="2">The sequence shown here is derived from an EMBL/GenBank/DDBJ whole genome shotgun (WGS) entry which is preliminary data.</text>
</comment>
<dbReference type="EMBL" id="AOIB01000043">
    <property type="protein sequence ID" value="ELY53471.1"/>
    <property type="molecule type" value="Genomic_DNA"/>
</dbReference>
<gene>
    <name evidence="2" type="ORF">C491_21321</name>
</gene>
<dbReference type="STRING" id="1227497.C491_21321"/>
<evidence type="ECO:0000313" key="3">
    <source>
        <dbReference type="Proteomes" id="UP000011688"/>
    </source>
</evidence>
<name>L9WWC4_9EURY</name>
<dbReference type="eggNOG" id="arCOG10332">
    <property type="taxonomic scope" value="Archaea"/>
</dbReference>
<dbReference type="AlphaFoldDB" id="L9WWC4"/>
<dbReference type="PATRIC" id="fig|1227497.3.peg.4368"/>
<reference evidence="2 3" key="1">
    <citation type="journal article" date="2014" name="PLoS Genet.">
        <title>Phylogenetically driven sequencing of extremely halophilic archaea reveals strategies for static and dynamic osmo-response.</title>
        <authorList>
            <person name="Becker E.A."/>
            <person name="Seitzer P.M."/>
            <person name="Tritt A."/>
            <person name="Larsen D."/>
            <person name="Krusor M."/>
            <person name="Yao A.I."/>
            <person name="Wu D."/>
            <person name="Madern D."/>
            <person name="Eisen J.A."/>
            <person name="Darling A.E."/>
            <person name="Facciotti M.T."/>
        </authorList>
    </citation>
    <scope>NUCLEOTIDE SEQUENCE [LARGE SCALE GENOMIC DNA]</scope>
    <source>
        <strain evidence="2 3">DSM 10524</strain>
    </source>
</reference>
<accession>L9WWC4</accession>
<protein>
    <submittedName>
        <fullName evidence="2">Uncharacterized protein</fullName>
    </submittedName>
</protein>
<proteinExistence type="predicted"/>
<keyword evidence="3" id="KW-1185">Reference proteome</keyword>
<organism evidence="2 3">
    <name type="scientific">Natronococcus amylolyticus DSM 10524</name>
    <dbReference type="NCBI Taxonomy" id="1227497"/>
    <lineage>
        <taxon>Archaea</taxon>
        <taxon>Methanobacteriati</taxon>
        <taxon>Methanobacteriota</taxon>
        <taxon>Stenosarchaea group</taxon>
        <taxon>Halobacteria</taxon>
        <taxon>Halobacteriales</taxon>
        <taxon>Natrialbaceae</taxon>
        <taxon>Natronococcus</taxon>
    </lineage>
</organism>
<dbReference type="Proteomes" id="UP000011688">
    <property type="component" value="Unassembled WGS sequence"/>
</dbReference>
<feature type="region of interest" description="Disordered" evidence="1">
    <location>
        <begin position="72"/>
        <end position="94"/>
    </location>
</feature>